<feature type="region of interest" description="Disordered" evidence="1">
    <location>
        <begin position="35"/>
        <end position="138"/>
    </location>
</feature>
<name>A0A8T1W2Y0_9STRA</name>
<reference evidence="2" key="1">
    <citation type="submission" date="2021-02" db="EMBL/GenBank/DDBJ databases">
        <authorList>
            <person name="Palmer J.M."/>
        </authorList>
    </citation>
    <scope>NUCLEOTIDE SEQUENCE</scope>
    <source>
        <strain evidence="2">SCRP734</strain>
    </source>
</reference>
<feature type="compositionally biased region" description="Low complexity" evidence="1">
    <location>
        <begin position="35"/>
        <end position="105"/>
    </location>
</feature>
<feature type="compositionally biased region" description="Basic and acidic residues" evidence="1">
    <location>
        <begin position="116"/>
        <end position="127"/>
    </location>
</feature>
<keyword evidence="3" id="KW-1185">Reference proteome</keyword>
<feature type="compositionally biased region" description="Basic residues" evidence="1">
    <location>
        <begin position="106"/>
        <end position="115"/>
    </location>
</feature>
<accession>A0A8T1W2Y0</accession>
<dbReference type="Proteomes" id="UP000694044">
    <property type="component" value="Unassembled WGS sequence"/>
</dbReference>
<proteinExistence type="predicted"/>
<evidence type="ECO:0000313" key="3">
    <source>
        <dbReference type="Proteomes" id="UP000694044"/>
    </source>
</evidence>
<dbReference type="EMBL" id="JAGDFM010000074">
    <property type="protein sequence ID" value="KAG7387681.1"/>
    <property type="molecule type" value="Genomic_DNA"/>
</dbReference>
<sequence length="222" mass="23586">MPPAPEQRFQLHQVRPQHVRGRRLLHLLRHQDAPLPLAAQAAPAKQPEAKPAAAPKQPGPAPKQAAPAAKKPESKPAAAKKTAAVPKSAAARPPAATRALAVVRPRCPRQPRPPHTHSEGRMNEHSGRGSLDGVPSGVAGLEKLWMPDNFSSDPSASPSRTATTTACATAVLPRLCETHDLGAGLLRLRQRASALLPQLHHVAADEGHHDARRCVRAAPRPV</sequence>
<organism evidence="2 3">
    <name type="scientific">Phytophthora pseudosyringae</name>
    <dbReference type="NCBI Taxonomy" id="221518"/>
    <lineage>
        <taxon>Eukaryota</taxon>
        <taxon>Sar</taxon>
        <taxon>Stramenopiles</taxon>
        <taxon>Oomycota</taxon>
        <taxon>Peronosporomycetes</taxon>
        <taxon>Peronosporales</taxon>
        <taxon>Peronosporaceae</taxon>
        <taxon>Phytophthora</taxon>
    </lineage>
</organism>
<gene>
    <name evidence="2" type="primary">WDFY1_3</name>
    <name evidence="2" type="ORF">PHYPSEUDO_013808</name>
</gene>
<evidence type="ECO:0000256" key="1">
    <source>
        <dbReference type="SAM" id="MobiDB-lite"/>
    </source>
</evidence>
<evidence type="ECO:0000313" key="2">
    <source>
        <dbReference type="EMBL" id="KAG7387681.1"/>
    </source>
</evidence>
<comment type="caution">
    <text evidence="2">The sequence shown here is derived from an EMBL/GenBank/DDBJ whole genome shotgun (WGS) entry which is preliminary data.</text>
</comment>
<protein>
    <submittedName>
        <fullName evidence="2">WD repeat and FYVE domain-containing protein 1</fullName>
    </submittedName>
</protein>
<dbReference type="AlphaFoldDB" id="A0A8T1W2Y0"/>